<reference evidence="4" key="1">
    <citation type="submission" date="2022-12" db="EMBL/GenBank/DDBJ databases">
        <title>Paracoccus sp. EF6 isolated from a lake water.</title>
        <authorList>
            <person name="Liu H."/>
        </authorList>
    </citation>
    <scope>NUCLEOTIDE SEQUENCE</scope>
    <source>
        <strain evidence="4">EF6</strain>
    </source>
</reference>
<keyword evidence="5" id="KW-1185">Reference proteome</keyword>
<organism evidence="4 5">
    <name type="scientific">Paracoccus benzoatiresistens</name>
    <dbReference type="NCBI Taxonomy" id="2997341"/>
    <lineage>
        <taxon>Bacteria</taxon>
        <taxon>Pseudomonadati</taxon>
        <taxon>Pseudomonadota</taxon>
        <taxon>Alphaproteobacteria</taxon>
        <taxon>Rhodobacterales</taxon>
        <taxon>Paracoccaceae</taxon>
        <taxon>Paracoccus</taxon>
    </lineage>
</organism>
<dbReference type="InterPro" id="IPR025996">
    <property type="entry name" value="MT1864/Rv1816-like_C"/>
</dbReference>
<dbReference type="RefSeq" id="WP_268943164.1">
    <property type="nucleotide sequence ID" value="NZ_JAPTYD010000028.1"/>
</dbReference>
<dbReference type="Pfam" id="PF13305">
    <property type="entry name" value="TetR_C_33"/>
    <property type="match status" value="1"/>
</dbReference>
<sequence length="222" mass="24698">MSVTLQPGQHLLSAAITTASRIAAETGELPRLKVVAKALGVEKEALKAVIFDRDHLLAVMADVALQRLLHTITREIAACSSPVEQLEAIAVAYVDWARLYPQEFRLVGEMPATVFEAHPRLLQYEQSIHDLVLKMLQRAQEEGYLDPDEDLIMLRAISHTYLYGVITKMMLGDLARWTPGSNDHEAARTAVRVFNRKLFKPVPSSSDARAARAGSRPHLRPV</sequence>
<dbReference type="Proteomes" id="UP001149822">
    <property type="component" value="Unassembled WGS sequence"/>
</dbReference>
<proteinExistence type="predicted"/>
<dbReference type="Gene3D" id="1.10.357.10">
    <property type="entry name" value="Tetracycline Repressor, domain 2"/>
    <property type="match status" value="1"/>
</dbReference>
<evidence type="ECO:0000256" key="1">
    <source>
        <dbReference type="ARBA" id="ARBA00023015"/>
    </source>
</evidence>
<dbReference type="SUPFAM" id="SSF48498">
    <property type="entry name" value="Tetracyclin repressor-like, C-terminal domain"/>
    <property type="match status" value="1"/>
</dbReference>
<accession>A0ABT4J930</accession>
<dbReference type="EMBL" id="JAPTYD010000028">
    <property type="protein sequence ID" value="MCZ0963102.1"/>
    <property type="molecule type" value="Genomic_DNA"/>
</dbReference>
<comment type="caution">
    <text evidence="4">The sequence shown here is derived from an EMBL/GenBank/DDBJ whole genome shotgun (WGS) entry which is preliminary data.</text>
</comment>
<evidence type="ECO:0000313" key="5">
    <source>
        <dbReference type="Proteomes" id="UP001149822"/>
    </source>
</evidence>
<evidence type="ECO:0000313" key="4">
    <source>
        <dbReference type="EMBL" id="MCZ0963102.1"/>
    </source>
</evidence>
<dbReference type="InterPro" id="IPR036271">
    <property type="entry name" value="Tet_transcr_reg_TetR-rel_C_sf"/>
</dbReference>
<name>A0ABT4J930_9RHOB</name>
<evidence type="ECO:0000256" key="2">
    <source>
        <dbReference type="ARBA" id="ARBA00023163"/>
    </source>
</evidence>
<evidence type="ECO:0000259" key="3">
    <source>
        <dbReference type="Pfam" id="PF13305"/>
    </source>
</evidence>
<keyword evidence="1" id="KW-0805">Transcription regulation</keyword>
<gene>
    <name evidence="4" type="ORF">OU682_15905</name>
</gene>
<protein>
    <submittedName>
        <fullName evidence="4">WHG domain-containing protein</fullName>
    </submittedName>
</protein>
<feature type="domain" description="HTH-type transcriptional regulator MT1864/Rv1816-like C-terminal" evidence="3">
    <location>
        <begin position="86"/>
        <end position="184"/>
    </location>
</feature>
<keyword evidence="2" id="KW-0804">Transcription</keyword>